<accession>A0A7Z7B4J4</accession>
<comment type="similarity">
    <text evidence="1">Belongs to the 'phage' integrase family.</text>
</comment>
<dbReference type="GO" id="GO:0006310">
    <property type="term" value="P:DNA recombination"/>
    <property type="evidence" value="ECO:0007669"/>
    <property type="project" value="UniProtKB-KW"/>
</dbReference>
<dbReference type="Pfam" id="PF00589">
    <property type="entry name" value="Phage_integrase"/>
    <property type="match status" value="1"/>
</dbReference>
<protein>
    <submittedName>
        <fullName evidence="6">Integrase</fullName>
    </submittedName>
</protein>
<dbReference type="PROSITE" id="PS51898">
    <property type="entry name" value="TYR_RECOMBINASE"/>
    <property type="match status" value="1"/>
</dbReference>
<dbReference type="Proteomes" id="UP000198900">
    <property type="component" value="Unassembled WGS sequence"/>
</dbReference>
<evidence type="ECO:0000313" key="7">
    <source>
        <dbReference type="Proteomes" id="UP000198900"/>
    </source>
</evidence>
<dbReference type="PANTHER" id="PTHR30629:SF2">
    <property type="entry name" value="PROPHAGE INTEGRASE INTS-RELATED"/>
    <property type="match status" value="1"/>
</dbReference>
<dbReference type="PANTHER" id="PTHR30629">
    <property type="entry name" value="PROPHAGE INTEGRASE"/>
    <property type="match status" value="1"/>
</dbReference>
<dbReference type="GO" id="GO:0003677">
    <property type="term" value="F:DNA binding"/>
    <property type="evidence" value="ECO:0007669"/>
    <property type="project" value="UniProtKB-KW"/>
</dbReference>
<evidence type="ECO:0000256" key="4">
    <source>
        <dbReference type="ARBA" id="ARBA00023172"/>
    </source>
</evidence>
<evidence type="ECO:0000256" key="3">
    <source>
        <dbReference type="ARBA" id="ARBA00023125"/>
    </source>
</evidence>
<keyword evidence="7" id="KW-1185">Reference proteome</keyword>
<dbReference type="Gene3D" id="3.30.160.390">
    <property type="entry name" value="Integrase, DNA-binding domain"/>
    <property type="match status" value="1"/>
</dbReference>
<comment type="caution">
    <text evidence="6">The sequence shown here is derived from an EMBL/GenBank/DDBJ whole genome shotgun (WGS) entry which is preliminary data.</text>
</comment>
<dbReference type="InterPro" id="IPR038488">
    <property type="entry name" value="Integrase_DNA-bd_sf"/>
</dbReference>
<dbReference type="CDD" id="cd00801">
    <property type="entry name" value="INT_P4_C"/>
    <property type="match status" value="1"/>
</dbReference>
<reference evidence="6" key="1">
    <citation type="submission" date="2016-10" db="EMBL/GenBank/DDBJ databases">
        <authorList>
            <person name="Varghese N."/>
            <person name="Submissions S."/>
        </authorList>
    </citation>
    <scope>NUCLEOTIDE SEQUENCE [LARGE SCALE GENOMIC DNA]</scope>
    <source>
        <strain evidence="6">YR281</strain>
    </source>
</reference>
<evidence type="ECO:0000256" key="1">
    <source>
        <dbReference type="ARBA" id="ARBA00008857"/>
    </source>
</evidence>
<dbReference type="InterPro" id="IPR050808">
    <property type="entry name" value="Phage_Integrase"/>
</dbReference>
<name>A0A7Z7B4J4_9BURK</name>
<dbReference type="Gene3D" id="1.10.150.130">
    <property type="match status" value="1"/>
</dbReference>
<sequence length="444" mass="49800">MRSRLTGFFVAYNVRDGPLKSGLRLGYFSGYPLNGPSAIPPMALTDILIRNAKPGKKPQKLFDGGGLFLYVTPSGGKLWRLKYRFGGKERLLSLGAYPAISLKDARERRDEARKLLAHDVDPGEHRKAQKAATLARAADSFEVIAREWFAKFAPTWAEGHSSKIIQRLERDVFPWLGARPIADITAPELLTVLRRIEGRGALDTALRAKQNCGQVFRYAVASGRAERDPSGDLRGALAPVKHENFAAIVDPAQLAELLRAIDGFKGTFVVKCALRLAPMLFVRPGELRTAEWTAFDLEKAEWRYLVSKTKTEHLVPLSAQAVAILRELRALTGQWRHVFPGREPRKPMSSAAINAALRRLGYDTRTEITGHGFRATARTILHEELHFKPEVIEHQLAHKVPDALGTAYNRTKFLNERRAMMQRWADYLDELKVDAKLVPMVNAR</sequence>
<dbReference type="InterPro" id="IPR010998">
    <property type="entry name" value="Integrase_recombinase_N"/>
</dbReference>
<keyword evidence="2" id="KW-0229">DNA integration</keyword>
<dbReference type="InterPro" id="IPR002104">
    <property type="entry name" value="Integrase_catalytic"/>
</dbReference>
<dbReference type="SUPFAM" id="SSF56349">
    <property type="entry name" value="DNA breaking-rejoining enzymes"/>
    <property type="match status" value="1"/>
</dbReference>
<gene>
    <name evidence="6" type="ORF">SAMN04487926_105315</name>
</gene>
<evidence type="ECO:0000313" key="6">
    <source>
        <dbReference type="EMBL" id="SDH56386.1"/>
    </source>
</evidence>
<keyword evidence="4" id="KW-0233">DNA recombination</keyword>
<dbReference type="AlphaFoldDB" id="A0A7Z7B4J4"/>
<dbReference type="InterPro" id="IPR025166">
    <property type="entry name" value="Integrase_DNA_bind_dom"/>
</dbReference>
<dbReference type="InterPro" id="IPR053876">
    <property type="entry name" value="Phage_int_M"/>
</dbReference>
<dbReference type="Pfam" id="PF22022">
    <property type="entry name" value="Phage_int_M"/>
    <property type="match status" value="1"/>
</dbReference>
<dbReference type="EMBL" id="FNDI01000005">
    <property type="protein sequence ID" value="SDH56386.1"/>
    <property type="molecule type" value="Genomic_DNA"/>
</dbReference>
<dbReference type="Gene3D" id="1.10.443.10">
    <property type="entry name" value="Intergrase catalytic core"/>
    <property type="match status" value="1"/>
</dbReference>
<dbReference type="InterPro" id="IPR013762">
    <property type="entry name" value="Integrase-like_cat_sf"/>
</dbReference>
<dbReference type="GO" id="GO:0015074">
    <property type="term" value="P:DNA integration"/>
    <property type="evidence" value="ECO:0007669"/>
    <property type="project" value="UniProtKB-KW"/>
</dbReference>
<keyword evidence="3" id="KW-0238">DNA-binding</keyword>
<dbReference type="Pfam" id="PF13356">
    <property type="entry name" value="Arm-DNA-bind_3"/>
    <property type="match status" value="1"/>
</dbReference>
<evidence type="ECO:0000259" key="5">
    <source>
        <dbReference type="PROSITE" id="PS51898"/>
    </source>
</evidence>
<dbReference type="InterPro" id="IPR011010">
    <property type="entry name" value="DNA_brk_join_enz"/>
</dbReference>
<proteinExistence type="inferred from homology"/>
<feature type="domain" description="Tyr recombinase" evidence="5">
    <location>
        <begin position="244"/>
        <end position="421"/>
    </location>
</feature>
<organism evidence="6 7">
    <name type="scientific">Paraburkholderia steynii</name>
    <dbReference type="NCBI Taxonomy" id="1245441"/>
    <lineage>
        <taxon>Bacteria</taxon>
        <taxon>Pseudomonadati</taxon>
        <taxon>Pseudomonadota</taxon>
        <taxon>Betaproteobacteria</taxon>
        <taxon>Burkholderiales</taxon>
        <taxon>Burkholderiaceae</taxon>
        <taxon>Paraburkholderia</taxon>
    </lineage>
</organism>
<evidence type="ECO:0000256" key="2">
    <source>
        <dbReference type="ARBA" id="ARBA00022908"/>
    </source>
</evidence>